<keyword evidence="5 8" id="KW-0645">Protease</keyword>
<dbReference type="GO" id="GO:0009003">
    <property type="term" value="F:signal peptidase activity"/>
    <property type="evidence" value="ECO:0007669"/>
    <property type="project" value="UniProtKB-EC"/>
</dbReference>
<gene>
    <name evidence="11" type="ORF">THII_2494</name>
</gene>
<dbReference type="NCBIfam" id="TIGR02227">
    <property type="entry name" value="sigpep_I_bact"/>
    <property type="match status" value="1"/>
</dbReference>
<evidence type="ECO:0000256" key="5">
    <source>
        <dbReference type="ARBA" id="ARBA00022670"/>
    </source>
</evidence>
<dbReference type="PANTHER" id="PTHR43390:SF1">
    <property type="entry name" value="CHLOROPLAST PROCESSING PEPTIDASE"/>
    <property type="match status" value="1"/>
</dbReference>
<evidence type="ECO:0000256" key="9">
    <source>
        <dbReference type="RuleBase" id="RU362042"/>
    </source>
</evidence>
<evidence type="ECO:0000256" key="6">
    <source>
        <dbReference type="ARBA" id="ARBA00022801"/>
    </source>
</evidence>
<sequence length="275" mass="31442">MNWDLATILVLLVIASGLIWLYDVVYLVPRRVKLKTNLSIHATEAERQEANRIPFIVDLARSLFPVFLIVLVLRSFLVEPFRIPSGSMMPTLLVGDFILVNKFSYGIRLPVLNLKVINIGEPKRGDVVVFRYPEDPAIPFIKRVIGLPGDQLEYHYANKMLYINGEPIVQQSEGRYVGVGQGSSMTGSEQRLEHLPGAEHAILVNLDQQISGIRRWEIPNNHYFVLGDNRDNSKDSRVWGFVPEENLIGKAFFIWMNWDFQNTGISWHRIGTTIR</sequence>
<organism evidence="11 12">
    <name type="scientific">Thioploca ingrica</name>
    <dbReference type="NCBI Taxonomy" id="40754"/>
    <lineage>
        <taxon>Bacteria</taxon>
        <taxon>Pseudomonadati</taxon>
        <taxon>Pseudomonadota</taxon>
        <taxon>Gammaproteobacteria</taxon>
        <taxon>Thiotrichales</taxon>
        <taxon>Thiotrichaceae</taxon>
        <taxon>Thioploca</taxon>
    </lineage>
</organism>
<keyword evidence="8" id="KW-1133">Transmembrane helix</keyword>
<evidence type="ECO:0000256" key="1">
    <source>
        <dbReference type="ARBA" id="ARBA00000677"/>
    </source>
</evidence>
<feature type="active site" evidence="7">
    <location>
        <position position="142"/>
    </location>
</feature>
<dbReference type="SUPFAM" id="SSF51306">
    <property type="entry name" value="LexA/Signal peptidase"/>
    <property type="match status" value="1"/>
</dbReference>
<keyword evidence="6 8" id="KW-0378">Hydrolase</keyword>
<dbReference type="Proteomes" id="UP000031623">
    <property type="component" value="Chromosome"/>
</dbReference>
<evidence type="ECO:0000256" key="8">
    <source>
        <dbReference type="RuleBase" id="RU003993"/>
    </source>
</evidence>
<dbReference type="PRINTS" id="PR00727">
    <property type="entry name" value="LEADERPTASE"/>
</dbReference>
<evidence type="ECO:0000313" key="12">
    <source>
        <dbReference type="Proteomes" id="UP000031623"/>
    </source>
</evidence>
<keyword evidence="12" id="KW-1185">Reference proteome</keyword>
<dbReference type="InterPro" id="IPR019758">
    <property type="entry name" value="Pept_S26A_signal_pept_1_CS"/>
</dbReference>
<dbReference type="PANTHER" id="PTHR43390">
    <property type="entry name" value="SIGNAL PEPTIDASE I"/>
    <property type="match status" value="1"/>
</dbReference>
<evidence type="ECO:0000256" key="2">
    <source>
        <dbReference type="ARBA" id="ARBA00009370"/>
    </source>
</evidence>
<dbReference type="GO" id="GO:0016020">
    <property type="term" value="C:membrane"/>
    <property type="evidence" value="ECO:0007669"/>
    <property type="project" value="UniProtKB-SubCell"/>
</dbReference>
<comment type="catalytic activity">
    <reaction evidence="1 8">
        <text>Cleavage of hydrophobic, N-terminal signal or leader sequences from secreted and periplasmic proteins.</text>
        <dbReference type="EC" id="3.4.21.89"/>
    </reaction>
</comment>
<dbReference type="KEGG" id="tig:THII_2494"/>
<dbReference type="HOGENOM" id="CLU_028723_1_1_6"/>
<evidence type="ECO:0000313" key="11">
    <source>
        <dbReference type="EMBL" id="BAP56791.1"/>
    </source>
</evidence>
<dbReference type="GO" id="GO:0004252">
    <property type="term" value="F:serine-type endopeptidase activity"/>
    <property type="evidence" value="ECO:0007669"/>
    <property type="project" value="InterPro"/>
</dbReference>
<feature type="domain" description="Peptidase S26" evidence="10">
    <location>
        <begin position="57"/>
        <end position="256"/>
    </location>
</feature>
<dbReference type="Pfam" id="PF10502">
    <property type="entry name" value="Peptidase_S26"/>
    <property type="match status" value="1"/>
</dbReference>
<dbReference type="InterPro" id="IPR000223">
    <property type="entry name" value="Pept_S26A_signal_pept_1"/>
</dbReference>
<comment type="similarity">
    <text evidence="2 9">Belongs to the peptidase S26 family.</text>
</comment>
<evidence type="ECO:0000256" key="7">
    <source>
        <dbReference type="PIRSR" id="PIRSR600223-1"/>
    </source>
</evidence>
<dbReference type="PROSITE" id="PS00760">
    <property type="entry name" value="SPASE_I_2"/>
    <property type="match status" value="1"/>
</dbReference>
<keyword evidence="8" id="KW-0472">Membrane</keyword>
<dbReference type="GO" id="GO:0006465">
    <property type="term" value="P:signal peptide processing"/>
    <property type="evidence" value="ECO:0007669"/>
    <property type="project" value="InterPro"/>
</dbReference>
<dbReference type="OrthoDB" id="9815782at2"/>
<dbReference type="InterPro" id="IPR019533">
    <property type="entry name" value="Peptidase_S26"/>
</dbReference>
<evidence type="ECO:0000256" key="3">
    <source>
        <dbReference type="ARBA" id="ARBA00013208"/>
    </source>
</evidence>
<dbReference type="InterPro" id="IPR036286">
    <property type="entry name" value="LexA/Signal_pep-like_sf"/>
</dbReference>
<feature type="transmembrane region" description="Helical" evidence="8">
    <location>
        <begin position="6"/>
        <end position="28"/>
    </location>
</feature>
<protein>
    <recommendedName>
        <fullName evidence="4 8">Signal peptidase I</fullName>
        <ecNumber evidence="3 8">3.4.21.89</ecNumber>
    </recommendedName>
</protein>
<feature type="active site" evidence="7">
    <location>
        <position position="87"/>
    </location>
</feature>
<accession>A0A090BVG0</accession>
<comment type="subcellular location">
    <subcellularLocation>
        <location evidence="9">Membrane</location>
        <topology evidence="9">Multi-pass membrane protein</topology>
    </subcellularLocation>
</comment>
<dbReference type="EMBL" id="AP014633">
    <property type="protein sequence ID" value="BAP56791.1"/>
    <property type="molecule type" value="Genomic_DNA"/>
</dbReference>
<evidence type="ECO:0000256" key="4">
    <source>
        <dbReference type="ARBA" id="ARBA00019232"/>
    </source>
</evidence>
<dbReference type="PROSITE" id="PS00761">
    <property type="entry name" value="SPASE_I_3"/>
    <property type="match status" value="1"/>
</dbReference>
<dbReference type="InterPro" id="IPR019757">
    <property type="entry name" value="Pept_S26A_signal_pept_1_Lys-AS"/>
</dbReference>
<proteinExistence type="inferred from homology"/>
<name>A0A090BVG0_9GAMM</name>
<keyword evidence="8" id="KW-0812">Transmembrane</keyword>
<dbReference type="PROSITE" id="PS00501">
    <property type="entry name" value="SPASE_I_1"/>
    <property type="match status" value="1"/>
</dbReference>
<evidence type="ECO:0000259" key="10">
    <source>
        <dbReference type="Pfam" id="PF10502"/>
    </source>
</evidence>
<dbReference type="CDD" id="cd06530">
    <property type="entry name" value="S26_SPase_I"/>
    <property type="match status" value="1"/>
</dbReference>
<dbReference type="InterPro" id="IPR019756">
    <property type="entry name" value="Pept_S26A_signal_pept_1_Ser-AS"/>
</dbReference>
<dbReference type="STRING" id="40754.THII_2494"/>
<dbReference type="AlphaFoldDB" id="A0A090BVG0"/>
<dbReference type="EC" id="3.4.21.89" evidence="3 8"/>
<reference evidence="11 12" key="1">
    <citation type="journal article" date="2014" name="ISME J.">
        <title>Ecophysiology of Thioploca ingrica as revealed by the complete genome sequence supplemented with proteomic evidence.</title>
        <authorList>
            <person name="Kojima H."/>
            <person name="Ogura Y."/>
            <person name="Yamamoto N."/>
            <person name="Togashi T."/>
            <person name="Mori H."/>
            <person name="Watanabe T."/>
            <person name="Nemoto F."/>
            <person name="Kurokawa K."/>
            <person name="Hayashi T."/>
            <person name="Fukui M."/>
        </authorList>
    </citation>
    <scope>NUCLEOTIDE SEQUENCE [LARGE SCALE GENOMIC DNA]</scope>
</reference>
<feature type="transmembrane region" description="Helical" evidence="8">
    <location>
        <begin position="55"/>
        <end position="77"/>
    </location>
</feature>
<dbReference type="Gene3D" id="2.10.109.10">
    <property type="entry name" value="Umud Fragment, subunit A"/>
    <property type="match status" value="1"/>
</dbReference>